<evidence type="ECO:0000259" key="4">
    <source>
        <dbReference type="Pfam" id="PF00497"/>
    </source>
</evidence>
<keyword evidence="2 3" id="KW-0732">Signal</keyword>
<dbReference type="PANTHER" id="PTHR35936">
    <property type="entry name" value="MEMBRANE-BOUND LYTIC MUREIN TRANSGLYCOSYLASE F"/>
    <property type="match status" value="1"/>
</dbReference>
<dbReference type="Pfam" id="PF00497">
    <property type="entry name" value="SBP_bac_3"/>
    <property type="match status" value="1"/>
</dbReference>
<proteinExistence type="inferred from homology"/>
<feature type="chain" id="PRO_5045147778" evidence="3">
    <location>
        <begin position="20"/>
        <end position="249"/>
    </location>
</feature>
<feature type="domain" description="Solute-binding protein family 3/N-terminal" evidence="4">
    <location>
        <begin position="36"/>
        <end position="242"/>
    </location>
</feature>
<accession>A0ABX7G5P6</accession>
<sequence>MMRRVALFALMLFSMIAAAESTPNSPTLKYCITGSSSWYPYYIPDSPQAPGLMSELLPLLLERAGVQGQNVPLPPNRTNQALEKGTLDFDIVSPSWFEHGDFGPLFVKSDPIMQITEHIITLPQNQERWADISSIKGKEIGTVMGYLYHDDHEFIRADFKSEQELIKALHRQRISAAISGDYTALYWSSKLDLPIALAAEHSSGDLVFRLRKERAALLPAINRAIAALKADGTIDALIDKYTHSIETTQ</sequence>
<protein>
    <submittedName>
        <fullName evidence="5">Transporter substrate-binding domain-containing protein</fullName>
    </submittedName>
</protein>
<reference evidence="5 6" key="1">
    <citation type="journal article" date="2012" name="Antonie Van Leeuwenhoek">
        <title>Shewanella litorisediminis sp. nov., a gammaproteobacterium isolated from a tidal flat sediment.</title>
        <authorList>
            <person name="Lee M.H."/>
            <person name="Yoon J.H."/>
        </authorList>
    </citation>
    <scope>NUCLEOTIDE SEQUENCE [LARGE SCALE GENOMIC DNA]</scope>
    <source>
        <strain evidence="5 6">SMK1-12</strain>
    </source>
</reference>
<dbReference type="PANTHER" id="PTHR35936:SF25">
    <property type="entry name" value="ABC TRANSPORTER SUBSTRATE-BINDING PROTEIN"/>
    <property type="match status" value="1"/>
</dbReference>
<dbReference type="InterPro" id="IPR001638">
    <property type="entry name" value="Solute-binding_3/MltF_N"/>
</dbReference>
<comment type="similarity">
    <text evidence="1">Belongs to the bacterial solute-binding protein 3 family.</text>
</comment>
<dbReference type="RefSeq" id="WP_203326154.1">
    <property type="nucleotide sequence ID" value="NZ_CP069213.1"/>
</dbReference>
<dbReference type="EMBL" id="CP069213">
    <property type="protein sequence ID" value="QRH02555.1"/>
    <property type="molecule type" value="Genomic_DNA"/>
</dbReference>
<evidence type="ECO:0000256" key="2">
    <source>
        <dbReference type="ARBA" id="ARBA00022729"/>
    </source>
</evidence>
<dbReference type="Proteomes" id="UP000596252">
    <property type="component" value="Chromosome"/>
</dbReference>
<dbReference type="SUPFAM" id="SSF53850">
    <property type="entry name" value="Periplasmic binding protein-like II"/>
    <property type="match status" value="1"/>
</dbReference>
<organism evidence="5 6">
    <name type="scientific">Shewanella litorisediminis</name>
    <dbReference type="NCBI Taxonomy" id="1173586"/>
    <lineage>
        <taxon>Bacteria</taxon>
        <taxon>Pseudomonadati</taxon>
        <taxon>Pseudomonadota</taxon>
        <taxon>Gammaproteobacteria</taxon>
        <taxon>Alteromonadales</taxon>
        <taxon>Shewanellaceae</taxon>
        <taxon>Shewanella</taxon>
    </lineage>
</organism>
<evidence type="ECO:0000256" key="3">
    <source>
        <dbReference type="SAM" id="SignalP"/>
    </source>
</evidence>
<gene>
    <name evidence="5" type="ORF">JQC75_03790</name>
</gene>
<dbReference type="Gene3D" id="3.40.190.10">
    <property type="entry name" value="Periplasmic binding protein-like II"/>
    <property type="match status" value="2"/>
</dbReference>
<name>A0ABX7G5P6_9GAMM</name>
<keyword evidence="6" id="KW-1185">Reference proteome</keyword>
<feature type="signal peptide" evidence="3">
    <location>
        <begin position="1"/>
        <end position="19"/>
    </location>
</feature>
<evidence type="ECO:0000313" key="5">
    <source>
        <dbReference type="EMBL" id="QRH02555.1"/>
    </source>
</evidence>
<evidence type="ECO:0000313" key="6">
    <source>
        <dbReference type="Proteomes" id="UP000596252"/>
    </source>
</evidence>
<evidence type="ECO:0000256" key="1">
    <source>
        <dbReference type="ARBA" id="ARBA00010333"/>
    </source>
</evidence>